<feature type="region of interest" description="Disordered" evidence="1">
    <location>
        <begin position="24"/>
        <end position="65"/>
    </location>
</feature>
<dbReference type="SUPFAM" id="SSF49265">
    <property type="entry name" value="Fibronectin type III"/>
    <property type="match status" value="1"/>
</dbReference>
<reference evidence="4 5" key="1">
    <citation type="submission" date="2016-10" db="EMBL/GenBank/DDBJ databases">
        <authorList>
            <person name="Varghese N."/>
            <person name="Submissions S."/>
        </authorList>
    </citation>
    <scope>NUCLEOTIDE SEQUENCE [LARGE SCALE GENOMIC DNA]</scope>
    <source>
        <strain evidence="4 5">DSM 2260</strain>
    </source>
</reference>
<sequence length="537" mass="57603">MYRLGVACVSMCLVLSGCADNGPDVTNDPKDNPPPASPNGIPGEDGTWTGQPTGEDDAPGEMDDVDSGDVIITHTERFYTSVGVAVRSKDLSSNPPELLVRTRTGFTRYTGAPSSEGYRFPSVPQGEYYLKTGSAYVVTDERRVEIGRHYLGRQDAVATSHSMTPAYLNLTNLAPWQDSVGYSGGSRLQIVSGQVDLSAEVYTNDYVAVGQTQLDAQDAQAYGLSGNFPVFEAAKGDRLYVNQLTNVFGKPLPNGEPLVASALVRSAQLPAFNFTADGVTPLVIIGAMQDVPMTDVSFEWRLGNYASVATEIHPAAMARTPSFYIEPSAHGPQEGWVGYSGELFSLLLPPGTSHTIADRLPYGNPYPSSWRPVGTATYQYRILEPLPGNTTITRSVTGSLMTSDYVENLVASPITPALTPPRALSIDGIPATSQRVVGNTSPIITWKPPANGAPTAYRVSLIRYVNTSASTQTALYLPGTATEVRLPVGTLAPNAIYSVRVTALDSPHQEVTREPFTIFEKLPLHMADTISSLFTTP</sequence>
<feature type="signal peptide" evidence="2">
    <location>
        <begin position="1"/>
        <end position="19"/>
    </location>
</feature>
<evidence type="ECO:0000259" key="3">
    <source>
        <dbReference type="PROSITE" id="PS50853"/>
    </source>
</evidence>
<dbReference type="InterPro" id="IPR003961">
    <property type="entry name" value="FN3_dom"/>
</dbReference>
<keyword evidence="2" id="KW-0732">Signal</keyword>
<feature type="chain" id="PRO_5045581478" description="Fibronectin type-III domain-containing protein" evidence="2">
    <location>
        <begin position="20"/>
        <end position="537"/>
    </location>
</feature>
<accession>A0ABY0MNG9</accession>
<comment type="caution">
    <text evidence="4">The sequence shown here is derived from an EMBL/GenBank/DDBJ whole genome shotgun (WGS) entry which is preliminary data.</text>
</comment>
<dbReference type="EMBL" id="FNAJ01000002">
    <property type="protein sequence ID" value="SDD75065.1"/>
    <property type="molecule type" value="Genomic_DNA"/>
</dbReference>
<organism evidence="4 5">
    <name type="scientific">Myxococcus virescens</name>
    <dbReference type="NCBI Taxonomy" id="83456"/>
    <lineage>
        <taxon>Bacteria</taxon>
        <taxon>Pseudomonadati</taxon>
        <taxon>Myxococcota</taxon>
        <taxon>Myxococcia</taxon>
        <taxon>Myxococcales</taxon>
        <taxon>Cystobacterineae</taxon>
        <taxon>Myxococcaceae</taxon>
        <taxon>Myxococcus</taxon>
    </lineage>
</organism>
<feature type="domain" description="Fibronectin type-III" evidence="3">
    <location>
        <begin position="420"/>
        <end position="524"/>
    </location>
</feature>
<feature type="compositionally biased region" description="Acidic residues" evidence="1">
    <location>
        <begin position="54"/>
        <end position="65"/>
    </location>
</feature>
<dbReference type="InterPro" id="IPR013783">
    <property type="entry name" value="Ig-like_fold"/>
</dbReference>
<dbReference type="InterPro" id="IPR036116">
    <property type="entry name" value="FN3_sf"/>
</dbReference>
<protein>
    <recommendedName>
        <fullName evidence="3">Fibronectin type-III domain-containing protein</fullName>
    </recommendedName>
</protein>
<gene>
    <name evidence="4" type="ORF">SAMN04488504_102531</name>
</gene>
<dbReference type="Proteomes" id="UP000198717">
    <property type="component" value="Unassembled WGS sequence"/>
</dbReference>
<dbReference type="Gene3D" id="2.60.40.10">
    <property type="entry name" value="Immunoglobulins"/>
    <property type="match status" value="1"/>
</dbReference>
<evidence type="ECO:0000313" key="5">
    <source>
        <dbReference type="Proteomes" id="UP000198717"/>
    </source>
</evidence>
<evidence type="ECO:0000256" key="1">
    <source>
        <dbReference type="SAM" id="MobiDB-lite"/>
    </source>
</evidence>
<proteinExistence type="predicted"/>
<name>A0ABY0MNG9_9BACT</name>
<evidence type="ECO:0000256" key="2">
    <source>
        <dbReference type="SAM" id="SignalP"/>
    </source>
</evidence>
<dbReference type="PROSITE" id="PS51257">
    <property type="entry name" value="PROKAR_LIPOPROTEIN"/>
    <property type="match status" value="1"/>
</dbReference>
<dbReference type="PROSITE" id="PS50853">
    <property type="entry name" value="FN3"/>
    <property type="match status" value="1"/>
</dbReference>
<keyword evidence="5" id="KW-1185">Reference proteome</keyword>
<evidence type="ECO:0000313" key="4">
    <source>
        <dbReference type="EMBL" id="SDD75065.1"/>
    </source>
</evidence>